<keyword evidence="1" id="KW-0812">Transmembrane</keyword>
<organism evidence="2 3">
    <name type="scientific">Enterobacter cloacae</name>
    <dbReference type="NCBI Taxonomy" id="550"/>
    <lineage>
        <taxon>Bacteria</taxon>
        <taxon>Pseudomonadati</taxon>
        <taxon>Pseudomonadota</taxon>
        <taxon>Gammaproteobacteria</taxon>
        <taxon>Enterobacterales</taxon>
        <taxon>Enterobacteriaceae</taxon>
        <taxon>Enterobacter</taxon>
        <taxon>Enterobacter cloacae complex</taxon>
    </lineage>
</organism>
<sequence length="72" mass="8387">MIGRLTNYILWYHTVWVFIFLLVVGVAAGVFFNAILHFHGDDAFLTGLIFFLFPALLVCLRLHRLSAKHRQR</sequence>
<dbReference type="EMBL" id="RHWT01000011">
    <property type="protein sequence ID" value="RSB30977.1"/>
    <property type="molecule type" value="Genomic_DNA"/>
</dbReference>
<evidence type="ECO:0000256" key="1">
    <source>
        <dbReference type="SAM" id="Phobius"/>
    </source>
</evidence>
<evidence type="ECO:0000313" key="3">
    <source>
        <dbReference type="Proteomes" id="UP000275321"/>
    </source>
</evidence>
<gene>
    <name evidence="2" type="ORF">EGK68_10365</name>
</gene>
<name>A0A421ILN4_ENTCL</name>
<dbReference type="Proteomes" id="UP000275321">
    <property type="component" value="Unassembled WGS sequence"/>
</dbReference>
<feature type="transmembrane region" description="Helical" evidence="1">
    <location>
        <begin position="9"/>
        <end position="32"/>
    </location>
</feature>
<protein>
    <submittedName>
        <fullName evidence="2">Uncharacterized protein</fullName>
    </submittedName>
</protein>
<keyword evidence="1" id="KW-0472">Membrane</keyword>
<comment type="caution">
    <text evidence="2">The sequence shown here is derived from an EMBL/GenBank/DDBJ whole genome shotgun (WGS) entry which is preliminary data.</text>
</comment>
<feature type="transmembrane region" description="Helical" evidence="1">
    <location>
        <begin position="44"/>
        <end position="62"/>
    </location>
</feature>
<keyword evidence="1" id="KW-1133">Transmembrane helix</keyword>
<accession>A0A421ILN4</accession>
<proteinExistence type="predicted"/>
<dbReference type="AlphaFoldDB" id="A0A421ILN4"/>
<reference evidence="2 3" key="1">
    <citation type="submission" date="2018-10" db="EMBL/GenBank/DDBJ databases">
        <title>Transmission dynamics of multidrug resistant bacteria on intensive care unit surfaces.</title>
        <authorList>
            <person name="D'Souza A.W."/>
            <person name="Potter R.F."/>
            <person name="Wallace M."/>
            <person name="Shupe A."/>
            <person name="Patel S."/>
            <person name="Sun S."/>
            <person name="Gul D."/>
            <person name="Kwon J.H."/>
            <person name="Andleeb S."/>
            <person name="Burnham C.-A.D."/>
            <person name="Dantas G."/>
        </authorList>
    </citation>
    <scope>NUCLEOTIDE SEQUENCE [LARGE SCALE GENOMIC DNA]</scope>
    <source>
        <strain evidence="2 3">EC_073</strain>
    </source>
</reference>
<evidence type="ECO:0000313" key="2">
    <source>
        <dbReference type="EMBL" id="RSB30977.1"/>
    </source>
</evidence>